<feature type="region of interest" description="Disordered" evidence="1">
    <location>
        <begin position="52"/>
        <end position="79"/>
    </location>
</feature>
<dbReference type="EMBL" id="JAQHRD010000004">
    <property type="protein sequence ID" value="KAJ6442108.1"/>
    <property type="molecule type" value="Genomic_DNA"/>
</dbReference>
<proteinExistence type="predicted"/>
<evidence type="ECO:0000256" key="2">
    <source>
        <dbReference type="SAM" id="SignalP"/>
    </source>
</evidence>
<feature type="signal peptide" evidence="2">
    <location>
        <begin position="1"/>
        <end position="16"/>
    </location>
</feature>
<feature type="chain" id="PRO_5044209671" evidence="2">
    <location>
        <begin position="17"/>
        <end position="199"/>
    </location>
</feature>
<comment type="caution">
    <text evidence="3">The sequence shown here is derived from an EMBL/GenBank/DDBJ whole genome shotgun (WGS) entry which is preliminary data.</text>
</comment>
<keyword evidence="4" id="KW-1185">Reference proteome</keyword>
<name>A0AB34FRC5_9HYPO</name>
<sequence>MLVLTLVTGLAAFAHAISIPRDLARTNINIPRGLADGVYSVSLDARGQEVHARLPQPFVPTPRSPSPLASRQRDVVRRDSQNGTTVVNVITACDCNAHFDLVNGTQAVADMERQLGNGTWFETEAIYANVKRAWASASSFRANVEILAGACGRDIVSAIKYSTFADGQYGVLSGFLTIGGAGPAPKLSKTSCPRSGTGH</sequence>
<organism evidence="3 4">
    <name type="scientific">Purpureocillium lavendulum</name>
    <dbReference type="NCBI Taxonomy" id="1247861"/>
    <lineage>
        <taxon>Eukaryota</taxon>
        <taxon>Fungi</taxon>
        <taxon>Dikarya</taxon>
        <taxon>Ascomycota</taxon>
        <taxon>Pezizomycotina</taxon>
        <taxon>Sordariomycetes</taxon>
        <taxon>Hypocreomycetidae</taxon>
        <taxon>Hypocreales</taxon>
        <taxon>Ophiocordycipitaceae</taxon>
        <taxon>Purpureocillium</taxon>
    </lineage>
</organism>
<keyword evidence="2" id="KW-0732">Signal</keyword>
<evidence type="ECO:0000256" key="1">
    <source>
        <dbReference type="SAM" id="MobiDB-lite"/>
    </source>
</evidence>
<evidence type="ECO:0000313" key="4">
    <source>
        <dbReference type="Proteomes" id="UP001163105"/>
    </source>
</evidence>
<dbReference type="AlphaFoldDB" id="A0AB34FRC5"/>
<dbReference type="GO" id="GO:0005840">
    <property type="term" value="C:ribosome"/>
    <property type="evidence" value="ECO:0007669"/>
    <property type="project" value="UniProtKB-KW"/>
</dbReference>
<keyword evidence="3" id="KW-0687">Ribonucleoprotein</keyword>
<gene>
    <name evidence="3" type="ORF">O9K51_05661</name>
</gene>
<evidence type="ECO:0000313" key="3">
    <source>
        <dbReference type="EMBL" id="KAJ6442108.1"/>
    </source>
</evidence>
<protein>
    <submittedName>
        <fullName evidence="3">Mitochondrial 54S ribosomal protein YmL39</fullName>
    </submittedName>
</protein>
<reference evidence="3" key="1">
    <citation type="submission" date="2023-01" db="EMBL/GenBank/DDBJ databases">
        <title>The growth and conidiation of Purpureocillium lavendulum are regulated by nitrogen source and histone H3K14 acetylation.</title>
        <authorList>
            <person name="Tang P."/>
            <person name="Han J."/>
            <person name="Zhang C."/>
            <person name="Tang P."/>
            <person name="Qi F."/>
            <person name="Zhang K."/>
            <person name="Liang L."/>
        </authorList>
    </citation>
    <scope>NUCLEOTIDE SEQUENCE</scope>
    <source>
        <strain evidence="3">YMF1.00683</strain>
    </source>
</reference>
<keyword evidence="3" id="KW-0689">Ribosomal protein</keyword>
<dbReference type="Proteomes" id="UP001163105">
    <property type="component" value="Unassembled WGS sequence"/>
</dbReference>
<accession>A0AB34FRC5</accession>